<protein>
    <submittedName>
        <fullName evidence="1">Uncharacterized protein</fullName>
    </submittedName>
</protein>
<dbReference type="Proteomes" id="UP000199766">
    <property type="component" value="Unassembled WGS sequence"/>
</dbReference>
<dbReference type="RefSeq" id="WP_091455726.1">
    <property type="nucleotide sequence ID" value="NZ_FOGD01000003.1"/>
</dbReference>
<evidence type="ECO:0000313" key="2">
    <source>
        <dbReference type="Proteomes" id="UP000199766"/>
    </source>
</evidence>
<name>A0A1H9KEE1_9BURK</name>
<dbReference type="AlphaFoldDB" id="A0A1H9KEE1"/>
<dbReference type="OrthoDB" id="5739715at2"/>
<gene>
    <name evidence="1" type="ORF">SAMN02982919_01537</name>
</gene>
<organism evidence="1 2">
    <name type="scientific">Giesbergeria anulus</name>
    <dbReference type="NCBI Taxonomy" id="180197"/>
    <lineage>
        <taxon>Bacteria</taxon>
        <taxon>Pseudomonadati</taxon>
        <taxon>Pseudomonadota</taxon>
        <taxon>Betaproteobacteria</taxon>
        <taxon>Burkholderiales</taxon>
        <taxon>Comamonadaceae</taxon>
        <taxon>Giesbergeria</taxon>
    </lineage>
</organism>
<dbReference type="STRING" id="180197.SAMN02982919_01537"/>
<reference evidence="1 2" key="1">
    <citation type="submission" date="2016-10" db="EMBL/GenBank/DDBJ databases">
        <authorList>
            <person name="de Groot N.N."/>
        </authorList>
    </citation>
    <scope>NUCLEOTIDE SEQUENCE [LARGE SCALE GENOMIC DNA]</scope>
    <source>
        <strain evidence="1 2">ATCC 35958</strain>
    </source>
</reference>
<dbReference type="EMBL" id="FOGD01000003">
    <property type="protein sequence ID" value="SEQ97514.1"/>
    <property type="molecule type" value="Genomic_DNA"/>
</dbReference>
<proteinExistence type="predicted"/>
<sequence>MTTITIDNRNYDLASLPNEAKAQLASIQFVDQELARLQAHVAALQTARNAYVQALKAALPVVGGGDTIQLASLG</sequence>
<keyword evidence="2" id="KW-1185">Reference proteome</keyword>
<accession>A0A1H9KEE1</accession>
<evidence type="ECO:0000313" key="1">
    <source>
        <dbReference type="EMBL" id="SEQ97514.1"/>
    </source>
</evidence>